<dbReference type="EMBL" id="BONK01000011">
    <property type="protein sequence ID" value="GIG22460.1"/>
    <property type="molecule type" value="Genomic_DNA"/>
</dbReference>
<protein>
    <submittedName>
        <fullName evidence="1">Uncharacterized protein</fullName>
    </submittedName>
</protein>
<evidence type="ECO:0000313" key="1">
    <source>
        <dbReference type="EMBL" id="GIG22460.1"/>
    </source>
</evidence>
<dbReference type="RefSeq" id="WP_203757231.1">
    <property type="nucleotide sequence ID" value="NZ_BONK01000011.1"/>
</dbReference>
<reference evidence="1" key="1">
    <citation type="submission" date="2021-01" db="EMBL/GenBank/DDBJ databases">
        <title>Whole genome shotgun sequence of Cellulomonas chitinilytica NBRC 110799.</title>
        <authorList>
            <person name="Komaki H."/>
            <person name="Tamura T."/>
        </authorList>
    </citation>
    <scope>NUCLEOTIDE SEQUENCE</scope>
    <source>
        <strain evidence="1">NBRC 110799</strain>
    </source>
</reference>
<evidence type="ECO:0000313" key="2">
    <source>
        <dbReference type="Proteomes" id="UP000632740"/>
    </source>
</evidence>
<accession>A0A919U049</accession>
<organism evidence="1 2">
    <name type="scientific">Cellulomonas chitinilytica</name>
    <dbReference type="NCBI Taxonomy" id="398759"/>
    <lineage>
        <taxon>Bacteria</taxon>
        <taxon>Bacillati</taxon>
        <taxon>Actinomycetota</taxon>
        <taxon>Actinomycetes</taxon>
        <taxon>Micrococcales</taxon>
        <taxon>Cellulomonadaceae</taxon>
        <taxon>Cellulomonas</taxon>
    </lineage>
</organism>
<gene>
    <name evidence="1" type="ORF">Cch01nite_31840</name>
</gene>
<dbReference type="AlphaFoldDB" id="A0A919U049"/>
<name>A0A919U049_9CELL</name>
<comment type="caution">
    <text evidence="1">The sequence shown here is derived from an EMBL/GenBank/DDBJ whole genome shotgun (WGS) entry which is preliminary data.</text>
</comment>
<dbReference type="Proteomes" id="UP000632740">
    <property type="component" value="Unassembled WGS sequence"/>
</dbReference>
<proteinExistence type="predicted"/>
<sequence>MSGPECGCACPTCLGHVVVVPLPEGEVHATYTGGPYVDLSFGRPGRAVEVVNVWDYAAGRALIPPTSSPAERRRLVAAVVRTWAQDIRDDWPDFYDTYAAQ</sequence>
<keyword evidence="2" id="KW-1185">Reference proteome</keyword>